<comment type="caution">
    <text evidence="2">The sequence shown here is derived from an EMBL/GenBank/DDBJ whole genome shotgun (WGS) entry which is preliminary data.</text>
</comment>
<organism evidence="2 3">
    <name type="scientific">Allobranchiibius huperziae</name>
    <dbReference type="NCBI Taxonomy" id="1874116"/>
    <lineage>
        <taxon>Bacteria</taxon>
        <taxon>Bacillati</taxon>
        <taxon>Actinomycetota</taxon>
        <taxon>Actinomycetes</taxon>
        <taxon>Micrococcales</taxon>
        <taxon>Dermacoccaceae</taxon>
        <taxon>Allobranchiibius</taxon>
    </lineage>
</organism>
<feature type="transmembrane region" description="Helical" evidence="1">
    <location>
        <begin position="64"/>
        <end position="87"/>
    </location>
</feature>
<evidence type="ECO:0000313" key="3">
    <source>
        <dbReference type="Proteomes" id="UP000571817"/>
    </source>
</evidence>
<keyword evidence="1" id="KW-0812">Transmembrane</keyword>
<accession>A0A853D7G7</accession>
<keyword evidence="1" id="KW-0472">Membrane</keyword>
<protein>
    <submittedName>
        <fullName evidence="2">Heme/copper-type cytochrome/quinol oxidase subunit 1</fullName>
    </submittedName>
</protein>
<dbReference type="Proteomes" id="UP000571817">
    <property type="component" value="Unassembled WGS sequence"/>
</dbReference>
<name>A0A853D7G7_9MICO</name>
<sequence>MMRRAWWVLGLVLVGGGIALALSSQAGPSDFGWFAYAPLDDGSGGRLGTSGSWWDGSASIVTRWQIVGCAVAVIGLMVLAAGIGFRLGRRRASPEERV</sequence>
<reference evidence="2 3" key="1">
    <citation type="submission" date="2020-07" db="EMBL/GenBank/DDBJ databases">
        <title>Sequencing the genomes of 1000 actinobacteria strains.</title>
        <authorList>
            <person name="Klenk H.-P."/>
        </authorList>
    </citation>
    <scope>NUCLEOTIDE SEQUENCE [LARGE SCALE GENOMIC DNA]</scope>
    <source>
        <strain evidence="2 3">DSM 29531</strain>
    </source>
</reference>
<dbReference type="RefSeq" id="WP_179478103.1">
    <property type="nucleotide sequence ID" value="NZ_JACCFW010000001.1"/>
</dbReference>
<keyword evidence="1" id="KW-1133">Transmembrane helix</keyword>
<dbReference type="AlphaFoldDB" id="A0A853D7G7"/>
<evidence type="ECO:0000313" key="2">
    <source>
        <dbReference type="EMBL" id="NYJ73082.1"/>
    </source>
</evidence>
<dbReference type="EMBL" id="JACCFW010000001">
    <property type="protein sequence ID" value="NYJ73082.1"/>
    <property type="molecule type" value="Genomic_DNA"/>
</dbReference>
<gene>
    <name evidence="2" type="ORF">HNR15_000045</name>
</gene>
<proteinExistence type="predicted"/>
<keyword evidence="3" id="KW-1185">Reference proteome</keyword>
<evidence type="ECO:0000256" key="1">
    <source>
        <dbReference type="SAM" id="Phobius"/>
    </source>
</evidence>